<dbReference type="AlphaFoldDB" id="A0A3S1BE46"/>
<feature type="transmembrane region" description="Helical" evidence="1">
    <location>
        <begin position="99"/>
        <end position="117"/>
    </location>
</feature>
<feature type="transmembrane region" description="Helical" evidence="1">
    <location>
        <begin position="129"/>
        <end position="149"/>
    </location>
</feature>
<dbReference type="Pfam" id="PF13301">
    <property type="entry name" value="DUF4079"/>
    <property type="match status" value="1"/>
</dbReference>
<keyword evidence="1" id="KW-1133">Transmembrane helix</keyword>
<reference evidence="2" key="2">
    <citation type="journal article" date="2019" name="Genome Biol. Evol.">
        <title>Day and night: Metabolic profiles and evolutionary relationships of six axenic non-marine cyanobacteria.</title>
        <authorList>
            <person name="Will S.E."/>
            <person name="Henke P."/>
            <person name="Boedeker C."/>
            <person name="Huang S."/>
            <person name="Brinkmann H."/>
            <person name="Rohde M."/>
            <person name="Jarek M."/>
            <person name="Friedl T."/>
            <person name="Seufert S."/>
            <person name="Schumacher M."/>
            <person name="Overmann J."/>
            <person name="Neumann-Schaal M."/>
            <person name="Petersen J."/>
        </authorList>
    </citation>
    <scope>NUCLEOTIDE SEQUENCE [LARGE SCALE GENOMIC DNA]</scope>
    <source>
        <strain evidence="2">PCC 7102</strain>
    </source>
</reference>
<dbReference type="EMBL" id="RSCL01000001">
    <property type="protein sequence ID" value="RUT10095.1"/>
    <property type="molecule type" value="Genomic_DNA"/>
</dbReference>
<protein>
    <recommendedName>
        <fullName evidence="4">DUF4079 domain-containing protein</fullName>
    </recommendedName>
</protein>
<accession>A0A3S1BE46</accession>
<feature type="transmembrane region" description="Helical" evidence="1">
    <location>
        <begin position="62"/>
        <end position="87"/>
    </location>
</feature>
<name>A0A3S1BE46_9CYAN</name>
<dbReference type="RefSeq" id="WP_127078660.1">
    <property type="nucleotide sequence ID" value="NZ_RSCL01000001.1"/>
</dbReference>
<evidence type="ECO:0000313" key="3">
    <source>
        <dbReference type="Proteomes" id="UP000271624"/>
    </source>
</evidence>
<evidence type="ECO:0000313" key="2">
    <source>
        <dbReference type="EMBL" id="RUT10095.1"/>
    </source>
</evidence>
<sequence length="157" mass="17268">MNLPSFIWLWKIAAWSMGLSVLAYFFLAVSGAWMFYTRTAQNSPFSNAFSNIFTDKAGGMRLFHYVMGACMVALVLLLLAIGIVGTLGHFGTLGHSSHLVAGLIVVFLVLISAFSATQIGAKHHWARPLHIGTNFILFVGFVWVSVTGWDVVQKYLP</sequence>
<evidence type="ECO:0000256" key="1">
    <source>
        <dbReference type="SAM" id="Phobius"/>
    </source>
</evidence>
<evidence type="ECO:0008006" key="4">
    <source>
        <dbReference type="Google" id="ProtNLM"/>
    </source>
</evidence>
<feature type="transmembrane region" description="Helical" evidence="1">
    <location>
        <begin position="12"/>
        <end position="36"/>
    </location>
</feature>
<dbReference type="InterPro" id="IPR025067">
    <property type="entry name" value="DUF4079"/>
</dbReference>
<keyword evidence="1" id="KW-0472">Membrane</keyword>
<dbReference type="OrthoDB" id="465212at2"/>
<organism evidence="2 3">
    <name type="scientific">Dulcicalothrix desertica PCC 7102</name>
    <dbReference type="NCBI Taxonomy" id="232991"/>
    <lineage>
        <taxon>Bacteria</taxon>
        <taxon>Bacillati</taxon>
        <taxon>Cyanobacteriota</taxon>
        <taxon>Cyanophyceae</taxon>
        <taxon>Nostocales</taxon>
        <taxon>Calotrichaceae</taxon>
        <taxon>Dulcicalothrix</taxon>
    </lineage>
</organism>
<gene>
    <name evidence="2" type="ORF">DSM106972_005900</name>
</gene>
<reference evidence="2" key="1">
    <citation type="submission" date="2018-12" db="EMBL/GenBank/DDBJ databases">
        <authorList>
            <person name="Will S."/>
            <person name="Neumann-Schaal M."/>
            <person name="Henke P."/>
        </authorList>
    </citation>
    <scope>NUCLEOTIDE SEQUENCE</scope>
    <source>
        <strain evidence="2">PCC 7102</strain>
    </source>
</reference>
<keyword evidence="3" id="KW-1185">Reference proteome</keyword>
<keyword evidence="1" id="KW-0812">Transmembrane</keyword>
<comment type="caution">
    <text evidence="2">The sequence shown here is derived from an EMBL/GenBank/DDBJ whole genome shotgun (WGS) entry which is preliminary data.</text>
</comment>
<proteinExistence type="predicted"/>
<dbReference type="Proteomes" id="UP000271624">
    <property type="component" value="Unassembled WGS sequence"/>
</dbReference>